<dbReference type="GeneID" id="110203559"/>
<feature type="region of interest" description="Disordered" evidence="1">
    <location>
        <begin position="120"/>
        <end position="151"/>
    </location>
</feature>
<gene>
    <name evidence="3" type="primary">LOC110203559</name>
</gene>
<dbReference type="Proteomes" id="UP000515140">
    <property type="component" value="Unplaced"/>
</dbReference>
<feature type="compositionally biased region" description="Polar residues" evidence="1">
    <location>
        <begin position="122"/>
        <end position="141"/>
    </location>
</feature>
<feature type="compositionally biased region" description="Polar residues" evidence="1">
    <location>
        <begin position="7"/>
        <end position="33"/>
    </location>
</feature>
<proteinExistence type="predicted"/>
<evidence type="ECO:0000256" key="1">
    <source>
        <dbReference type="SAM" id="MobiDB-lite"/>
    </source>
</evidence>
<feature type="region of interest" description="Disordered" evidence="1">
    <location>
        <begin position="1"/>
        <end position="33"/>
    </location>
</feature>
<name>A0A6P5JN68_PHACI</name>
<feature type="region of interest" description="Disordered" evidence="1">
    <location>
        <begin position="179"/>
        <end position="218"/>
    </location>
</feature>
<feature type="region of interest" description="Disordered" evidence="1">
    <location>
        <begin position="234"/>
        <end position="287"/>
    </location>
</feature>
<evidence type="ECO:0000313" key="3">
    <source>
        <dbReference type="RefSeq" id="XP_020835727.1"/>
    </source>
</evidence>
<evidence type="ECO:0000313" key="2">
    <source>
        <dbReference type="Proteomes" id="UP000515140"/>
    </source>
</evidence>
<dbReference type="InParanoid" id="A0A6P5JN68"/>
<organism evidence="2 3">
    <name type="scientific">Phascolarctos cinereus</name>
    <name type="common">Koala</name>
    <dbReference type="NCBI Taxonomy" id="38626"/>
    <lineage>
        <taxon>Eukaryota</taxon>
        <taxon>Metazoa</taxon>
        <taxon>Chordata</taxon>
        <taxon>Craniata</taxon>
        <taxon>Vertebrata</taxon>
        <taxon>Euteleostomi</taxon>
        <taxon>Mammalia</taxon>
        <taxon>Metatheria</taxon>
        <taxon>Diprotodontia</taxon>
        <taxon>Phascolarctidae</taxon>
        <taxon>Phascolarctos</taxon>
    </lineage>
</organism>
<protein>
    <submittedName>
        <fullName evidence="3">Mucin-2-like</fullName>
    </submittedName>
</protein>
<feature type="compositionally biased region" description="Polar residues" evidence="1">
    <location>
        <begin position="245"/>
        <end position="261"/>
    </location>
</feature>
<dbReference type="KEGG" id="pcw:110203559"/>
<dbReference type="AlphaFoldDB" id="A0A6P5JN68"/>
<accession>A0A6P5JN68</accession>
<feature type="compositionally biased region" description="Basic and acidic residues" evidence="1">
    <location>
        <begin position="193"/>
        <end position="203"/>
    </location>
</feature>
<sequence>MAVLTSGPLTPDSTVSPMDSTEPTSMPMTGSTARDSILDTATETLETLRGTTTTQAPLLTVTSGLRPQTHRRTMFSPTEASTPPETSSGVTMGMASPTFSMTPAEPTASTGSSGPLKISPAGTISSTFPADTPVSETSLRESPSTTLTPWPTPIASFHTAVSASEMGISSILPLSSTPTAISATETRPSPELPLRETTPEKQDAQTGMEPGSANLSSTAVPSIIPTSAGGDTSTLLVSTEGPEGQTVSSTFPENTDASASTYREHKYSPSTGVTLWPDRASPSSLPA</sequence>
<reference evidence="3" key="1">
    <citation type="submission" date="2025-08" db="UniProtKB">
        <authorList>
            <consortium name="RefSeq"/>
        </authorList>
    </citation>
    <scope>IDENTIFICATION</scope>
    <source>
        <tissue evidence="3">Spleen</tissue>
    </source>
</reference>
<dbReference type="RefSeq" id="XP_020835727.1">
    <property type="nucleotide sequence ID" value="XM_020980068.1"/>
</dbReference>
<keyword evidence="2" id="KW-1185">Reference proteome</keyword>